<evidence type="ECO:0000256" key="4">
    <source>
        <dbReference type="PROSITE-ProRule" id="PRU01343"/>
    </source>
</evidence>
<gene>
    <name evidence="6" type="ORF">Golax_005173</name>
</gene>
<proteinExistence type="predicted"/>
<dbReference type="InterPro" id="IPR010666">
    <property type="entry name" value="Znf_GRF"/>
</dbReference>
<accession>A0A7J9A0F4</accession>
<reference evidence="6 7" key="1">
    <citation type="journal article" date="2019" name="Genome Biol. Evol.">
        <title>Insights into the evolution of the New World diploid cottons (Gossypium, subgenus Houzingenia) based on genome sequencing.</title>
        <authorList>
            <person name="Grover C.E."/>
            <person name="Arick M.A. 2nd"/>
            <person name="Thrash A."/>
            <person name="Conover J.L."/>
            <person name="Sanders W.S."/>
            <person name="Peterson D.G."/>
            <person name="Frelichowski J.E."/>
            <person name="Scheffler J.A."/>
            <person name="Scheffler B.E."/>
            <person name="Wendel J.F."/>
        </authorList>
    </citation>
    <scope>NUCLEOTIDE SEQUENCE [LARGE SCALE GENOMIC DNA]</scope>
    <source>
        <strain evidence="6">4</strain>
        <tissue evidence="6">Leaf</tissue>
    </source>
</reference>
<evidence type="ECO:0000256" key="2">
    <source>
        <dbReference type="ARBA" id="ARBA00022771"/>
    </source>
</evidence>
<evidence type="ECO:0000256" key="3">
    <source>
        <dbReference type="ARBA" id="ARBA00022833"/>
    </source>
</evidence>
<keyword evidence="1" id="KW-0479">Metal-binding</keyword>
<keyword evidence="3" id="KW-0862">Zinc</keyword>
<dbReference type="Proteomes" id="UP000593574">
    <property type="component" value="Unassembled WGS sequence"/>
</dbReference>
<organism evidence="6 7">
    <name type="scientific">Gossypium laxum</name>
    <dbReference type="NCBI Taxonomy" id="34288"/>
    <lineage>
        <taxon>Eukaryota</taxon>
        <taxon>Viridiplantae</taxon>
        <taxon>Streptophyta</taxon>
        <taxon>Embryophyta</taxon>
        <taxon>Tracheophyta</taxon>
        <taxon>Spermatophyta</taxon>
        <taxon>Magnoliopsida</taxon>
        <taxon>eudicotyledons</taxon>
        <taxon>Gunneridae</taxon>
        <taxon>Pentapetalae</taxon>
        <taxon>rosids</taxon>
        <taxon>malvids</taxon>
        <taxon>Malvales</taxon>
        <taxon>Malvaceae</taxon>
        <taxon>Malvoideae</taxon>
        <taxon>Gossypium</taxon>
    </lineage>
</organism>
<keyword evidence="2 4" id="KW-0863">Zinc-finger</keyword>
<dbReference type="EMBL" id="JABEZV010000008">
    <property type="protein sequence ID" value="MBA0717342.1"/>
    <property type="molecule type" value="Genomic_DNA"/>
</dbReference>
<sequence>MDEAHANSICYCGIMAALWTYWSNDNLGRGFFGCQNYGDRRYCRFFAWFDNPMSPRARIVIVGLLRKVKAIERERKKELIIWGIGATSRQRDAACRDKLWKGSLIGGDATKDITMTIPHREASK</sequence>
<feature type="domain" description="GRF-type" evidence="5">
    <location>
        <begin position="10"/>
        <end position="52"/>
    </location>
</feature>
<dbReference type="GO" id="GO:0008270">
    <property type="term" value="F:zinc ion binding"/>
    <property type="evidence" value="ECO:0007669"/>
    <property type="project" value="UniProtKB-KW"/>
</dbReference>
<dbReference type="AlphaFoldDB" id="A0A7J9A0F4"/>
<protein>
    <recommendedName>
        <fullName evidence="5">GRF-type domain-containing protein</fullName>
    </recommendedName>
</protein>
<dbReference type="PROSITE" id="PS51999">
    <property type="entry name" value="ZF_GRF"/>
    <property type="match status" value="1"/>
</dbReference>
<evidence type="ECO:0000313" key="7">
    <source>
        <dbReference type="Proteomes" id="UP000593574"/>
    </source>
</evidence>
<name>A0A7J9A0F4_9ROSI</name>
<evidence type="ECO:0000313" key="6">
    <source>
        <dbReference type="EMBL" id="MBA0717342.1"/>
    </source>
</evidence>
<dbReference type="PANTHER" id="PTHR33248">
    <property type="entry name" value="ZINC ION-BINDING PROTEIN"/>
    <property type="match status" value="1"/>
</dbReference>
<keyword evidence="7" id="KW-1185">Reference proteome</keyword>
<comment type="caution">
    <text evidence="6">The sequence shown here is derived from an EMBL/GenBank/DDBJ whole genome shotgun (WGS) entry which is preliminary data.</text>
</comment>
<evidence type="ECO:0000256" key="1">
    <source>
        <dbReference type="ARBA" id="ARBA00022723"/>
    </source>
</evidence>
<evidence type="ECO:0000259" key="5">
    <source>
        <dbReference type="PROSITE" id="PS51999"/>
    </source>
</evidence>